<keyword evidence="3" id="KW-1185">Reference proteome</keyword>
<evidence type="ECO:0000256" key="1">
    <source>
        <dbReference type="SAM" id="MobiDB-lite"/>
    </source>
</evidence>
<dbReference type="EMBL" id="JAQQWP010000009">
    <property type="protein sequence ID" value="KAK8100769.1"/>
    <property type="molecule type" value="Genomic_DNA"/>
</dbReference>
<dbReference type="AlphaFoldDB" id="A0AAW0QM44"/>
<gene>
    <name evidence="2" type="ORF">PG999_011143</name>
</gene>
<dbReference type="Proteomes" id="UP001392437">
    <property type="component" value="Unassembled WGS sequence"/>
</dbReference>
<reference evidence="2 3" key="1">
    <citation type="submission" date="2023-01" db="EMBL/GenBank/DDBJ databases">
        <title>Analysis of 21 Apiospora genomes using comparative genomics revels a genus with tremendous synthesis potential of carbohydrate active enzymes and secondary metabolites.</title>
        <authorList>
            <person name="Sorensen T."/>
        </authorList>
    </citation>
    <scope>NUCLEOTIDE SEQUENCE [LARGE SCALE GENOMIC DNA]</scope>
    <source>
        <strain evidence="2 3">CBS 117206</strain>
    </source>
</reference>
<feature type="region of interest" description="Disordered" evidence="1">
    <location>
        <begin position="1"/>
        <end position="35"/>
    </location>
</feature>
<proteinExistence type="predicted"/>
<evidence type="ECO:0000313" key="2">
    <source>
        <dbReference type="EMBL" id="KAK8100769.1"/>
    </source>
</evidence>
<protein>
    <submittedName>
        <fullName evidence="2">NAD(P)-binding protein</fullName>
    </submittedName>
</protein>
<sequence length="83" mass="9015">MIHTSGPPNLADRPISGNDESSAIGHSRHEELEEFDDMTDDIYGYEKRLEAANPYAQRTAELGIVDTGLALGVKTLVIMSGLI</sequence>
<name>A0AAW0QM44_9PEZI</name>
<accession>A0AAW0QM44</accession>
<organism evidence="2 3">
    <name type="scientific">Apiospora kogelbergensis</name>
    <dbReference type="NCBI Taxonomy" id="1337665"/>
    <lineage>
        <taxon>Eukaryota</taxon>
        <taxon>Fungi</taxon>
        <taxon>Dikarya</taxon>
        <taxon>Ascomycota</taxon>
        <taxon>Pezizomycotina</taxon>
        <taxon>Sordariomycetes</taxon>
        <taxon>Xylariomycetidae</taxon>
        <taxon>Amphisphaeriales</taxon>
        <taxon>Apiosporaceae</taxon>
        <taxon>Apiospora</taxon>
    </lineage>
</organism>
<comment type="caution">
    <text evidence="2">The sequence shown here is derived from an EMBL/GenBank/DDBJ whole genome shotgun (WGS) entry which is preliminary data.</text>
</comment>
<evidence type="ECO:0000313" key="3">
    <source>
        <dbReference type="Proteomes" id="UP001392437"/>
    </source>
</evidence>